<keyword evidence="15" id="KW-0904">Protein phosphatase</keyword>
<accession>A0A8G1UQ69</accession>
<dbReference type="PROSITE" id="PS50885">
    <property type="entry name" value="HAMP"/>
    <property type="match status" value="1"/>
</dbReference>
<dbReference type="GO" id="GO:0000155">
    <property type="term" value="F:phosphorelay sensor kinase activity"/>
    <property type="evidence" value="ECO:0007669"/>
    <property type="project" value="InterPro"/>
</dbReference>
<evidence type="ECO:0000256" key="7">
    <source>
        <dbReference type="ARBA" id="ARBA00022553"/>
    </source>
</evidence>
<evidence type="ECO:0000256" key="3">
    <source>
        <dbReference type="ARBA" id="ARBA00001946"/>
    </source>
</evidence>
<dbReference type="CDD" id="cd00075">
    <property type="entry name" value="HATPase"/>
    <property type="match status" value="1"/>
</dbReference>
<evidence type="ECO:0000256" key="15">
    <source>
        <dbReference type="ARBA" id="ARBA00022912"/>
    </source>
</evidence>
<dbReference type="InterPro" id="IPR036890">
    <property type="entry name" value="HATPase_C_sf"/>
</dbReference>
<dbReference type="CDD" id="cd00082">
    <property type="entry name" value="HisKA"/>
    <property type="match status" value="1"/>
</dbReference>
<keyword evidence="9" id="KW-0812">Transmembrane</keyword>
<keyword evidence="17" id="KW-0902">Two-component regulatory system</keyword>
<evidence type="ECO:0000259" key="23">
    <source>
        <dbReference type="PROSITE" id="PS50109"/>
    </source>
</evidence>
<keyword evidence="14" id="KW-0460">Magnesium</keyword>
<dbReference type="PRINTS" id="PR00344">
    <property type="entry name" value="BCTRLSENSOR"/>
</dbReference>
<keyword evidence="16" id="KW-0472">Membrane</keyword>
<protein>
    <recommendedName>
        <fullName evidence="21">Signal transduction histidine-protein kinase/phosphatase MprB</fullName>
        <ecNumber evidence="5">2.7.13.3</ecNumber>
    </recommendedName>
    <alternativeName>
        <fullName evidence="22">Mycobacterial persistence regulator B</fullName>
    </alternativeName>
</protein>
<keyword evidence="8" id="KW-0808">Transferase</keyword>
<dbReference type="GO" id="GO:0005524">
    <property type="term" value="F:ATP binding"/>
    <property type="evidence" value="ECO:0007669"/>
    <property type="project" value="UniProtKB-KW"/>
</dbReference>
<evidence type="ECO:0000256" key="21">
    <source>
        <dbReference type="ARBA" id="ARBA00040454"/>
    </source>
</evidence>
<dbReference type="CDD" id="cd06225">
    <property type="entry name" value="HAMP"/>
    <property type="match status" value="1"/>
</dbReference>
<dbReference type="Pfam" id="PF02518">
    <property type="entry name" value="HATPase_c"/>
    <property type="match status" value="1"/>
</dbReference>
<dbReference type="Gene3D" id="6.10.340.10">
    <property type="match status" value="1"/>
</dbReference>
<dbReference type="InterPro" id="IPR036097">
    <property type="entry name" value="HisK_dim/P_sf"/>
</dbReference>
<keyword evidence="18" id="KW-0346">Stress response</keyword>
<dbReference type="Proteomes" id="UP000267408">
    <property type="component" value="Unassembled WGS sequence"/>
</dbReference>
<feature type="domain" description="HAMP" evidence="24">
    <location>
        <begin position="229"/>
        <end position="281"/>
    </location>
</feature>
<evidence type="ECO:0000256" key="4">
    <source>
        <dbReference type="ARBA" id="ARBA00004651"/>
    </source>
</evidence>
<sequence>MTGRLGLRGRITVTVLLALLLPSVLLSLLSYRALRERAEQDFRARVLSSALSDFTSAANSIRAQVKPNALLSAHEALAVRKFNTYVVYAMKPDPSGTGYTAPDPNELPGPDQDPKTWPGLKATSVSDASVEQISSTPLRAFLKTGDHPLLLDERDLVLVHPAGKPWLVVGAVVGSQGTSDRYPGAPVVAVEYHSLQPVDDEASADLRSLFLVSAATVVTGALLAWLVAGRVQRPVAAASAAARALGAGDLTARLPVSGHDELSDLSSSFNQMADHLAKTIDQLTRHQARQRQFVADVSHELRTPTASLLAAATALEHPVTRDSAATLIAPQLRRLAALTEDLLEISHMDAGEATVVLQPLDLADLVADAVAHSESPESVTVRTAGDTSAHVDPRRMHTVITNLVSNALCHGAAPVKVTVHEVEDSVVVRVADSGPGVPEELHERVFDRFVRADPARASGHGGLGSTSNGLGLAIARENARLHHATLTLTNEPGAVFTLTVPKR</sequence>
<dbReference type="PANTHER" id="PTHR44936:SF9">
    <property type="entry name" value="SENSOR PROTEIN CREC"/>
    <property type="match status" value="1"/>
</dbReference>
<evidence type="ECO:0000313" key="26">
    <source>
        <dbReference type="Proteomes" id="UP000267408"/>
    </source>
</evidence>
<evidence type="ECO:0000256" key="18">
    <source>
        <dbReference type="ARBA" id="ARBA00023016"/>
    </source>
</evidence>
<keyword evidence="20" id="KW-0464">Manganese</keyword>
<keyword evidence="7" id="KW-0597">Phosphoprotein</keyword>
<dbReference type="Gene3D" id="1.10.287.130">
    <property type="match status" value="1"/>
</dbReference>
<evidence type="ECO:0000313" key="25">
    <source>
        <dbReference type="EMBL" id="ROR47009.1"/>
    </source>
</evidence>
<dbReference type="InterPro" id="IPR003660">
    <property type="entry name" value="HAMP_dom"/>
</dbReference>
<dbReference type="EC" id="2.7.13.3" evidence="5"/>
<reference evidence="25 26" key="1">
    <citation type="submission" date="2018-11" db="EMBL/GenBank/DDBJ databases">
        <title>Sequencing the genomes of 1000 actinobacteria strains.</title>
        <authorList>
            <person name="Klenk H.-P."/>
        </authorList>
    </citation>
    <scope>NUCLEOTIDE SEQUENCE [LARGE SCALE GENOMIC DNA]</scope>
    <source>
        <strain evidence="25 26">DSM 44780</strain>
    </source>
</reference>
<dbReference type="InterPro" id="IPR003661">
    <property type="entry name" value="HisK_dim/P_dom"/>
</dbReference>
<keyword evidence="11 25" id="KW-0418">Kinase</keyword>
<dbReference type="GO" id="GO:0004721">
    <property type="term" value="F:phosphoprotein phosphatase activity"/>
    <property type="evidence" value="ECO:0007669"/>
    <property type="project" value="UniProtKB-KW"/>
</dbReference>
<comment type="subcellular location">
    <subcellularLocation>
        <location evidence="4">Cell membrane</location>
        <topology evidence="4">Multi-pass membrane protein</topology>
    </subcellularLocation>
</comment>
<dbReference type="SMART" id="SM00387">
    <property type="entry name" value="HATPase_c"/>
    <property type="match status" value="1"/>
</dbReference>
<proteinExistence type="predicted"/>
<dbReference type="InterPro" id="IPR005467">
    <property type="entry name" value="His_kinase_dom"/>
</dbReference>
<evidence type="ECO:0000256" key="1">
    <source>
        <dbReference type="ARBA" id="ARBA00000085"/>
    </source>
</evidence>
<dbReference type="RefSeq" id="WP_123559984.1">
    <property type="nucleotide sequence ID" value="NZ_RJVJ01000001.1"/>
</dbReference>
<evidence type="ECO:0000256" key="17">
    <source>
        <dbReference type="ARBA" id="ARBA00023012"/>
    </source>
</evidence>
<dbReference type="SMART" id="SM00304">
    <property type="entry name" value="HAMP"/>
    <property type="match status" value="1"/>
</dbReference>
<evidence type="ECO:0000256" key="2">
    <source>
        <dbReference type="ARBA" id="ARBA00001936"/>
    </source>
</evidence>
<dbReference type="Pfam" id="PF00512">
    <property type="entry name" value="HisKA"/>
    <property type="match status" value="1"/>
</dbReference>
<dbReference type="PROSITE" id="PS50109">
    <property type="entry name" value="HIS_KIN"/>
    <property type="match status" value="1"/>
</dbReference>
<dbReference type="Gene3D" id="3.30.565.10">
    <property type="entry name" value="Histidine kinase-like ATPase, C-terminal domain"/>
    <property type="match status" value="1"/>
</dbReference>
<organism evidence="25 26">
    <name type="scientific">Kitasatospora cineracea</name>
    <dbReference type="NCBI Taxonomy" id="88074"/>
    <lineage>
        <taxon>Bacteria</taxon>
        <taxon>Bacillati</taxon>
        <taxon>Actinomycetota</taxon>
        <taxon>Actinomycetes</taxon>
        <taxon>Kitasatosporales</taxon>
        <taxon>Streptomycetaceae</taxon>
        <taxon>Kitasatospora</taxon>
    </lineage>
</organism>
<evidence type="ECO:0000259" key="24">
    <source>
        <dbReference type="PROSITE" id="PS50885"/>
    </source>
</evidence>
<evidence type="ECO:0000256" key="16">
    <source>
        <dbReference type="ARBA" id="ARBA00022989"/>
    </source>
</evidence>
<evidence type="ECO:0000256" key="14">
    <source>
        <dbReference type="ARBA" id="ARBA00022842"/>
    </source>
</evidence>
<dbReference type="EMBL" id="RJVJ01000001">
    <property type="protein sequence ID" value="ROR47009.1"/>
    <property type="molecule type" value="Genomic_DNA"/>
</dbReference>
<comment type="cofactor">
    <cofactor evidence="2">
        <name>Mn(2+)</name>
        <dbReference type="ChEBI" id="CHEBI:29035"/>
    </cofactor>
</comment>
<dbReference type="Pfam" id="PF00672">
    <property type="entry name" value="HAMP"/>
    <property type="match status" value="1"/>
</dbReference>
<dbReference type="AlphaFoldDB" id="A0A8G1UQ69"/>
<comment type="catalytic activity">
    <reaction evidence="1">
        <text>ATP + protein L-histidine = ADP + protein N-phospho-L-histidine.</text>
        <dbReference type="EC" id="2.7.13.3"/>
    </reaction>
</comment>
<dbReference type="SUPFAM" id="SSF47384">
    <property type="entry name" value="Homodimeric domain of signal transducing histidine kinase"/>
    <property type="match status" value="1"/>
</dbReference>
<dbReference type="PANTHER" id="PTHR44936">
    <property type="entry name" value="SENSOR PROTEIN CREC"/>
    <property type="match status" value="1"/>
</dbReference>
<evidence type="ECO:0000256" key="19">
    <source>
        <dbReference type="ARBA" id="ARBA00023026"/>
    </source>
</evidence>
<evidence type="ECO:0000256" key="10">
    <source>
        <dbReference type="ARBA" id="ARBA00022741"/>
    </source>
</evidence>
<dbReference type="GO" id="GO:0005886">
    <property type="term" value="C:plasma membrane"/>
    <property type="evidence" value="ECO:0007669"/>
    <property type="project" value="UniProtKB-SubCell"/>
</dbReference>
<keyword evidence="19" id="KW-0843">Virulence</keyword>
<keyword evidence="16" id="KW-1133">Transmembrane helix</keyword>
<keyword evidence="12" id="KW-0378">Hydrolase</keyword>
<evidence type="ECO:0000256" key="5">
    <source>
        <dbReference type="ARBA" id="ARBA00012438"/>
    </source>
</evidence>
<evidence type="ECO:0000256" key="13">
    <source>
        <dbReference type="ARBA" id="ARBA00022840"/>
    </source>
</evidence>
<dbReference type="SMART" id="SM00388">
    <property type="entry name" value="HisKA"/>
    <property type="match status" value="1"/>
</dbReference>
<evidence type="ECO:0000256" key="11">
    <source>
        <dbReference type="ARBA" id="ARBA00022777"/>
    </source>
</evidence>
<evidence type="ECO:0000256" key="12">
    <source>
        <dbReference type="ARBA" id="ARBA00022801"/>
    </source>
</evidence>
<evidence type="ECO:0000256" key="22">
    <source>
        <dbReference type="ARBA" id="ARBA00041776"/>
    </source>
</evidence>
<evidence type="ECO:0000256" key="6">
    <source>
        <dbReference type="ARBA" id="ARBA00022475"/>
    </source>
</evidence>
<dbReference type="InterPro" id="IPR003594">
    <property type="entry name" value="HATPase_dom"/>
</dbReference>
<keyword evidence="10" id="KW-0547">Nucleotide-binding</keyword>
<keyword evidence="13" id="KW-0067">ATP-binding</keyword>
<dbReference type="SUPFAM" id="SSF55874">
    <property type="entry name" value="ATPase domain of HSP90 chaperone/DNA topoisomerase II/histidine kinase"/>
    <property type="match status" value="1"/>
</dbReference>
<feature type="domain" description="Histidine kinase" evidence="23">
    <location>
        <begin position="296"/>
        <end position="503"/>
    </location>
</feature>
<gene>
    <name evidence="25" type="ORF">EDD39_5320</name>
</gene>
<dbReference type="InterPro" id="IPR004358">
    <property type="entry name" value="Sig_transdc_His_kin-like_C"/>
</dbReference>
<evidence type="ECO:0000256" key="9">
    <source>
        <dbReference type="ARBA" id="ARBA00022692"/>
    </source>
</evidence>
<comment type="caution">
    <text evidence="25">The sequence shown here is derived from an EMBL/GenBank/DDBJ whole genome shotgun (WGS) entry which is preliminary data.</text>
</comment>
<name>A0A8G1UQ69_9ACTN</name>
<evidence type="ECO:0000256" key="8">
    <source>
        <dbReference type="ARBA" id="ARBA00022679"/>
    </source>
</evidence>
<dbReference type="SUPFAM" id="SSF158472">
    <property type="entry name" value="HAMP domain-like"/>
    <property type="match status" value="1"/>
</dbReference>
<dbReference type="InterPro" id="IPR050980">
    <property type="entry name" value="2C_sensor_his_kinase"/>
</dbReference>
<comment type="cofactor">
    <cofactor evidence="3">
        <name>Mg(2+)</name>
        <dbReference type="ChEBI" id="CHEBI:18420"/>
    </cofactor>
</comment>
<evidence type="ECO:0000256" key="20">
    <source>
        <dbReference type="ARBA" id="ARBA00023211"/>
    </source>
</evidence>
<keyword evidence="6" id="KW-1003">Cell membrane</keyword>